<evidence type="ECO:0000259" key="8">
    <source>
        <dbReference type="PROSITE" id="PS50928"/>
    </source>
</evidence>
<evidence type="ECO:0000256" key="5">
    <source>
        <dbReference type="ARBA" id="ARBA00022989"/>
    </source>
</evidence>
<feature type="transmembrane region" description="Helical" evidence="7">
    <location>
        <begin position="72"/>
        <end position="93"/>
    </location>
</feature>
<feature type="transmembrane region" description="Helical" evidence="7">
    <location>
        <begin position="105"/>
        <end position="125"/>
    </location>
</feature>
<dbReference type="SUPFAM" id="SSF161098">
    <property type="entry name" value="MetI-like"/>
    <property type="match status" value="1"/>
</dbReference>
<keyword evidence="3" id="KW-1003">Cell membrane</keyword>
<feature type="transmembrane region" description="Helical" evidence="7">
    <location>
        <begin position="153"/>
        <end position="179"/>
    </location>
</feature>
<feature type="domain" description="ABC transmembrane type-1" evidence="8">
    <location>
        <begin position="68"/>
        <end position="280"/>
    </location>
</feature>
<feature type="transmembrane region" description="Helical" evidence="7">
    <location>
        <begin position="259"/>
        <end position="280"/>
    </location>
</feature>
<gene>
    <name evidence="9" type="ORF">ACFPQ4_21385</name>
</gene>
<dbReference type="InterPro" id="IPR051393">
    <property type="entry name" value="ABC_transporter_permease"/>
</dbReference>
<evidence type="ECO:0000313" key="10">
    <source>
        <dbReference type="Proteomes" id="UP001596108"/>
    </source>
</evidence>
<keyword evidence="2 7" id="KW-0813">Transport</keyword>
<sequence length="292" mass="33033">MKNTLKNPAVYLMFIIPTLALYGLFFLYPMFSSVYYAFTDYSGLDATHFVGFDNFKRAFDDQNFRDSIWNNMYFILFSVGIQVPIIIIFALLISNVKRLKGFYKTTVFMPSVLSTSVIGILWSFIYDPDIGPISDFLGWFGIDPIYWLAESPWAMIAILLTNAWQWVGFYIVLILAAILAIPKDIDEAAEIDGANATQRAWYLTVPLIKPIVSVVVMLSIAGAMRVVDIVLVMTNGGPYGSTEVMASYMVNKAMKYGEYGYGTSLAIIIFAFALVLTAIYQLTFWKTERIEY</sequence>
<keyword evidence="10" id="KW-1185">Reference proteome</keyword>
<comment type="subcellular location">
    <subcellularLocation>
        <location evidence="1 7">Cell membrane</location>
        <topology evidence="1 7">Multi-pass membrane protein</topology>
    </subcellularLocation>
</comment>
<dbReference type="InterPro" id="IPR000515">
    <property type="entry name" value="MetI-like"/>
</dbReference>
<evidence type="ECO:0000256" key="4">
    <source>
        <dbReference type="ARBA" id="ARBA00022692"/>
    </source>
</evidence>
<dbReference type="Pfam" id="PF00528">
    <property type="entry name" value="BPD_transp_1"/>
    <property type="match status" value="1"/>
</dbReference>
<dbReference type="EMBL" id="JBHSNC010000057">
    <property type="protein sequence ID" value="MFC5531977.1"/>
    <property type="molecule type" value="Genomic_DNA"/>
</dbReference>
<evidence type="ECO:0000256" key="3">
    <source>
        <dbReference type="ARBA" id="ARBA00022475"/>
    </source>
</evidence>
<comment type="similarity">
    <text evidence="7">Belongs to the binding-protein-dependent transport system permease family.</text>
</comment>
<accession>A0ABW0R807</accession>
<keyword evidence="4 7" id="KW-0812">Transmembrane</keyword>
<evidence type="ECO:0000256" key="6">
    <source>
        <dbReference type="ARBA" id="ARBA00023136"/>
    </source>
</evidence>
<proteinExistence type="inferred from homology"/>
<dbReference type="CDD" id="cd06261">
    <property type="entry name" value="TM_PBP2"/>
    <property type="match status" value="1"/>
</dbReference>
<name>A0ABW0R807_9BACL</name>
<evidence type="ECO:0000313" key="9">
    <source>
        <dbReference type="EMBL" id="MFC5531977.1"/>
    </source>
</evidence>
<dbReference type="Gene3D" id="1.10.3720.10">
    <property type="entry name" value="MetI-like"/>
    <property type="match status" value="1"/>
</dbReference>
<keyword evidence="5 7" id="KW-1133">Transmembrane helix</keyword>
<dbReference type="Proteomes" id="UP001596108">
    <property type="component" value="Unassembled WGS sequence"/>
</dbReference>
<organism evidence="9 10">
    <name type="scientific">Cohnella yongneupensis</name>
    <dbReference type="NCBI Taxonomy" id="425006"/>
    <lineage>
        <taxon>Bacteria</taxon>
        <taxon>Bacillati</taxon>
        <taxon>Bacillota</taxon>
        <taxon>Bacilli</taxon>
        <taxon>Bacillales</taxon>
        <taxon>Paenibacillaceae</taxon>
        <taxon>Cohnella</taxon>
    </lineage>
</organism>
<dbReference type="PANTHER" id="PTHR30193">
    <property type="entry name" value="ABC TRANSPORTER PERMEASE PROTEIN"/>
    <property type="match status" value="1"/>
</dbReference>
<dbReference type="SUPFAM" id="SSF160964">
    <property type="entry name" value="MalF N-terminal region-like"/>
    <property type="match status" value="1"/>
</dbReference>
<feature type="transmembrane region" description="Helical" evidence="7">
    <location>
        <begin position="200"/>
        <end position="224"/>
    </location>
</feature>
<feature type="transmembrane region" description="Helical" evidence="7">
    <location>
        <begin position="9"/>
        <end position="31"/>
    </location>
</feature>
<protein>
    <submittedName>
        <fullName evidence="9">Carbohydrate ABC transporter permease</fullName>
    </submittedName>
</protein>
<keyword evidence="6 7" id="KW-0472">Membrane</keyword>
<dbReference type="RefSeq" id="WP_378113950.1">
    <property type="nucleotide sequence ID" value="NZ_JBHSNC010000057.1"/>
</dbReference>
<evidence type="ECO:0000256" key="2">
    <source>
        <dbReference type="ARBA" id="ARBA00022448"/>
    </source>
</evidence>
<comment type="caution">
    <text evidence="9">The sequence shown here is derived from an EMBL/GenBank/DDBJ whole genome shotgun (WGS) entry which is preliminary data.</text>
</comment>
<reference evidence="10" key="1">
    <citation type="journal article" date="2019" name="Int. J. Syst. Evol. Microbiol.">
        <title>The Global Catalogue of Microorganisms (GCM) 10K type strain sequencing project: providing services to taxonomists for standard genome sequencing and annotation.</title>
        <authorList>
            <consortium name="The Broad Institute Genomics Platform"/>
            <consortium name="The Broad Institute Genome Sequencing Center for Infectious Disease"/>
            <person name="Wu L."/>
            <person name="Ma J."/>
        </authorList>
    </citation>
    <scope>NUCLEOTIDE SEQUENCE [LARGE SCALE GENOMIC DNA]</scope>
    <source>
        <strain evidence="10">CGMCC 1.18578</strain>
    </source>
</reference>
<dbReference type="PROSITE" id="PS50928">
    <property type="entry name" value="ABC_TM1"/>
    <property type="match status" value="1"/>
</dbReference>
<dbReference type="InterPro" id="IPR035906">
    <property type="entry name" value="MetI-like_sf"/>
</dbReference>
<evidence type="ECO:0000256" key="1">
    <source>
        <dbReference type="ARBA" id="ARBA00004651"/>
    </source>
</evidence>
<dbReference type="PANTHER" id="PTHR30193:SF37">
    <property type="entry name" value="INNER MEMBRANE ABC TRANSPORTER PERMEASE PROTEIN YCJO"/>
    <property type="match status" value="1"/>
</dbReference>
<evidence type="ECO:0000256" key="7">
    <source>
        <dbReference type="RuleBase" id="RU363032"/>
    </source>
</evidence>